<reference evidence="1 2" key="1">
    <citation type="journal article" date="2023" name="bioRxiv">
        <title>High-quality genome assemblies of four members of thePodospora anserinaspecies complex.</title>
        <authorList>
            <person name="Ament-Velasquez S.L."/>
            <person name="Vogan A.A."/>
            <person name="Wallerman O."/>
            <person name="Hartmann F."/>
            <person name="Gautier V."/>
            <person name="Silar P."/>
            <person name="Giraud T."/>
            <person name="Johannesson H."/>
        </authorList>
    </citation>
    <scope>NUCLEOTIDE SEQUENCE [LARGE SCALE GENOMIC DNA]</scope>
    <source>
        <strain evidence="1 2">CBS 415.72m</strain>
    </source>
</reference>
<keyword evidence="2" id="KW-1185">Reference proteome</keyword>
<sequence>MFNMWVGVISPANSVEVVESTLLRIAEDVIGRNDEAISLELHHMGDAIVGRVMVEIGMIEFDQLVEPCFGVYIVFDHSPGSTPTSRATHEPL</sequence>
<gene>
    <name evidence="1" type="ORF">QC762_0087760</name>
</gene>
<evidence type="ECO:0000313" key="2">
    <source>
        <dbReference type="Proteomes" id="UP001323405"/>
    </source>
</evidence>
<accession>A0ABR0GDV6</accession>
<comment type="caution">
    <text evidence="1">The sequence shown here is derived from an EMBL/GenBank/DDBJ whole genome shotgun (WGS) entry which is preliminary data.</text>
</comment>
<name>A0ABR0GDV6_9PEZI</name>
<dbReference type="GeneID" id="87903771"/>
<dbReference type="EMBL" id="JAFFHA010000007">
    <property type="protein sequence ID" value="KAK4653842.1"/>
    <property type="molecule type" value="Genomic_DNA"/>
</dbReference>
<proteinExistence type="predicted"/>
<evidence type="ECO:0000313" key="1">
    <source>
        <dbReference type="EMBL" id="KAK4653842.1"/>
    </source>
</evidence>
<protein>
    <submittedName>
        <fullName evidence="1">Uncharacterized protein</fullName>
    </submittedName>
</protein>
<dbReference type="RefSeq" id="XP_062742817.1">
    <property type="nucleotide sequence ID" value="XM_062884018.1"/>
</dbReference>
<organism evidence="1 2">
    <name type="scientific">Podospora pseudocomata</name>
    <dbReference type="NCBI Taxonomy" id="2093779"/>
    <lineage>
        <taxon>Eukaryota</taxon>
        <taxon>Fungi</taxon>
        <taxon>Dikarya</taxon>
        <taxon>Ascomycota</taxon>
        <taxon>Pezizomycotina</taxon>
        <taxon>Sordariomycetes</taxon>
        <taxon>Sordariomycetidae</taxon>
        <taxon>Sordariales</taxon>
        <taxon>Podosporaceae</taxon>
        <taxon>Podospora</taxon>
    </lineage>
</organism>
<dbReference type="Proteomes" id="UP001323405">
    <property type="component" value="Unassembled WGS sequence"/>
</dbReference>